<dbReference type="GO" id="GO:0106430">
    <property type="term" value="F:dihydroorotate dehydrogenase (quinone) activity"/>
    <property type="evidence" value="ECO:0007669"/>
    <property type="project" value="UniProtKB-EC"/>
</dbReference>
<keyword evidence="13" id="KW-0999">Mitochondrion inner membrane</keyword>
<evidence type="ECO:0000256" key="8">
    <source>
        <dbReference type="ARBA" id="ARBA00022643"/>
    </source>
</evidence>
<evidence type="ECO:0000256" key="3">
    <source>
        <dbReference type="ARBA" id="ARBA00005161"/>
    </source>
</evidence>
<dbReference type="OrthoDB" id="14784at2759"/>
<dbReference type="CDD" id="cd04738">
    <property type="entry name" value="DHOD_2_like"/>
    <property type="match status" value="1"/>
</dbReference>
<gene>
    <name evidence="15" type="ORF">OESDEN_16929</name>
</gene>
<keyword evidence="11" id="KW-0472">Membrane</keyword>
<name>A0A0B1SEL1_OESDE</name>
<dbReference type="EC" id="1.3.5.2" evidence="5 13"/>
<feature type="domain" description="Dihydroorotate dehydrogenase catalytic" evidence="14">
    <location>
        <begin position="18"/>
        <end position="335"/>
    </location>
</feature>
<keyword evidence="13" id="KW-0496">Mitochondrion</keyword>
<dbReference type="UniPathway" id="UPA00070">
    <property type="reaction ID" value="UER00946"/>
</dbReference>
<comment type="function">
    <text evidence="1">Catalyzes the conversion of dihydroorotate to orotate with quinone as electron acceptor.</text>
</comment>
<evidence type="ECO:0000256" key="9">
    <source>
        <dbReference type="ARBA" id="ARBA00022975"/>
    </source>
</evidence>
<dbReference type="InterPro" id="IPR013785">
    <property type="entry name" value="Aldolase_TIM"/>
</dbReference>
<evidence type="ECO:0000256" key="4">
    <source>
        <dbReference type="ARBA" id="ARBA00005359"/>
    </source>
</evidence>
<evidence type="ECO:0000256" key="11">
    <source>
        <dbReference type="ARBA" id="ARBA00023136"/>
    </source>
</evidence>
<dbReference type="InterPro" id="IPR001295">
    <property type="entry name" value="Dihydroorotate_DH_CS"/>
</dbReference>
<comment type="catalytic activity">
    <reaction evidence="12 13">
        <text>(S)-dihydroorotate + a quinone = orotate + a quinol</text>
        <dbReference type="Rhea" id="RHEA:30187"/>
        <dbReference type="ChEBI" id="CHEBI:24646"/>
        <dbReference type="ChEBI" id="CHEBI:30839"/>
        <dbReference type="ChEBI" id="CHEBI:30864"/>
        <dbReference type="ChEBI" id="CHEBI:132124"/>
        <dbReference type="EC" id="1.3.5.2"/>
    </reaction>
</comment>
<dbReference type="InterPro" id="IPR012135">
    <property type="entry name" value="Dihydroorotate_DH_1_2"/>
</dbReference>
<keyword evidence="8 13" id="KW-0288">FMN</keyword>
<dbReference type="SUPFAM" id="SSF51395">
    <property type="entry name" value="FMN-linked oxidoreductases"/>
    <property type="match status" value="1"/>
</dbReference>
<comment type="similarity">
    <text evidence="4 13">Belongs to the dihydroorotate dehydrogenase family. Type 2 subfamily.</text>
</comment>
<accession>A0A0B1SEL1</accession>
<evidence type="ECO:0000256" key="10">
    <source>
        <dbReference type="ARBA" id="ARBA00023002"/>
    </source>
</evidence>
<evidence type="ECO:0000313" key="16">
    <source>
        <dbReference type="Proteomes" id="UP000053660"/>
    </source>
</evidence>
<sequence>MFPSVSYTRLQSLLFPFQFLGKHLKNPVGLAAGFDKNGEAIVPLAELSGFGLVEIGSVTPIPQPGNPKPRVFRLVEDEAIINRYGFNSDGANKVLKRVKAARAHWKDNFAAFGVNLGKNKSAGDAKLVEFPYVFQTAYCFPCFRYFRVDYEIGLNYFAPYCDYLVLNISSPNTPGLRSMQKKSDLESLLLHTKYVVDAMKLESRPKLLLKIAPDLIESEKKDIAKVVVDPKYGVDGLIVSNTTISRPDSLVSSYKSETGGLSGAPLREMSTECVREMYKYTNGRIPIVGCGGIASGEDAYKKIRAGASVVQLYSAIAYQGYPVIGKIKRELTELLKKDGFSNVTEAVGVDHRVQ</sequence>
<dbReference type="PANTHER" id="PTHR48109:SF4">
    <property type="entry name" value="DIHYDROOROTATE DEHYDROGENASE (QUINONE), MITOCHONDRIAL"/>
    <property type="match status" value="1"/>
</dbReference>
<evidence type="ECO:0000256" key="5">
    <source>
        <dbReference type="ARBA" id="ARBA00012791"/>
    </source>
</evidence>
<dbReference type="InterPro" id="IPR005720">
    <property type="entry name" value="Dihydroorotate_DH_cat"/>
</dbReference>
<dbReference type="PANTHER" id="PTHR48109">
    <property type="entry name" value="DIHYDROOROTATE DEHYDROGENASE (QUINONE), MITOCHONDRIAL-RELATED"/>
    <property type="match status" value="1"/>
</dbReference>
<dbReference type="NCBIfam" id="NF003652">
    <property type="entry name" value="PRK05286.2-5"/>
    <property type="match status" value="1"/>
</dbReference>
<keyword evidence="10 13" id="KW-0560">Oxidoreductase</keyword>
<dbReference type="NCBIfam" id="TIGR01036">
    <property type="entry name" value="pyrD_sub2"/>
    <property type="match status" value="1"/>
</dbReference>
<dbReference type="AlphaFoldDB" id="A0A0B1SEL1"/>
<organism evidence="15 16">
    <name type="scientific">Oesophagostomum dentatum</name>
    <name type="common">Nodular worm</name>
    <dbReference type="NCBI Taxonomy" id="61180"/>
    <lineage>
        <taxon>Eukaryota</taxon>
        <taxon>Metazoa</taxon>
        <taxon>Ecdysozoa</taxon>
        <taxon>Nematoda</taxon>
        <taxon>Chromadorea</taxon>
        <taxon>Rhabditida</taxon>
        <taxon>Rhabditina</taxon>
        <taxon>Rhabditomorpha</taxon>
        <taxon>Strongyloidea</taxon>
        <taxon>Strongylidae</taxon>
        <taxon>Oesophagostomum</taxon>
    </lineage>
</organism>
<comment type="pathway">
    <text evidence="3 13">Pyrimidine metabolism; UMP biosynthesis via de novo pathway; orotate from (S)-dihydroorotate (quinone route): step 1/1.</text>
</comment>
<reference evidence="15 16" key="1">
    <citation type="submission" date="2014-03" db="EMBL/GenBank/DDBJ databases">
        <title>Draft genome of the hookworm Oesophagostomum dentatum.</title>
        <authorList>
            <person name="Mitreva M."/>
        </authorList>
    </citation>
    <scope>NUCLEOTIDE SEQUENCE [LARGE SCALE GENOMIC DNA]</scope>
    <source>
        <strain evidence="15 16">OD-Hann</strain>
    </source>
</reference>
<protein>
    <recommendedName>
        <fullName evidence="6 13">Dihydroorotate dehydrogenase (quinone), mitochondrial</fullName>
        <shortName evidence="13">DHOdehase</shortName>
        <ecNumber evidence="5 13">1.3.5.2</ecNumber>
    </recommendedName>
</protein>
<evidence type="ECO:0000256" key="1">
    <source>
        <dbReference type="ARBA" id="ARBA00003125"/>
    </source>
</evidence>
<dbReference type="GO" id="GO:0005743">
    <property type="term" value="C:mitochondrial inner membrane"/>
    <property type="evidence" value="ECO:0007669"/>
    <property type="project" value="UniProtKB-SubCell"/>
</dbReference>
<evidence type="ECO:0000256" key="6">
    <source>
        <dbReference type="ARBA" id="ARBA00017599"/>
    </source>
</evidence>
<dbReference type="Gene3D" id="3.20.20.70">
    <property type="entry name" value="Aldolase class I"/>
    <property type="match status" value="1"/>
</dbReference>
<dbReference type="PROSITE" id="PS00911">
    <property type="entry name" value="DHODEHASE_1"/>
    <property type="match status" value="1"/>
</dbReference>
<keyword evidence="7 13" id="KW-0285">Flavoprotein</keyword>
<dbReference type="Proteomes" id="UP000053660">
    <property type="component" value="Unassembled WGS sequence"/>
</dbReference>
<dbReference type="EMBL" id="KN573774">
    <property type="protein sequence ID" value="KHJ83374.1"/>
    <property type="molecule type" value="Genomic_DNA"/>
</dbReference>
<dbReference type="PIRSF" id="PIRSF000164">
    <property type="entry name" value="DHO_oxidase"/>
    <property type="match status" value="1"/>
</dbReference>
<evidence type="ECO:0000259" key="14">
    <source>
        <dbReference type="Pfam" id="PF01180"/>
    </source>
</evidence>
<dbReference type="GO" id="GO:0044205">
    <property type="term" value="P:'de novo' UMP biosynthetic process"/>
    <property type="evidence" value="ECO:0007669"/>
    <property type="project" value="UniProtKB-UniPathway"/>
</dbReference>
<comment type="subcellular location">
    <subcellularLocation>
        <location evidence="2">Membrane</location>
    </subcellularLocation>
    <subcellularLocation>
        <location evidence="13">Mitochondrion inner membrane</location>
        <topology evidence="13">Single-pass membrane protein</topology>
    </subcellularLocation>
</comment>
<dbReference type="Pfam" id="PF01180">
    <property type="entry name" value="DHO_dh"/>
    <property type="match status" value="1"/>
</dbReference>
<evidence type="ECO:0000256" key="7">
    <source>
        <dbReference type="ARBA" id="ARBA00022630"/>
    </source>
</evidence>
<comment type="cofactor">
    <cofactor evidence="13">
        <name>FMN</name>
        <dbReference type="ChEBI" id="CHEBI:58210"/>
    </cofactor>
    <text evidence="13">Binds 1 FMN per subunit.</text>
</comment>
<dbReference type="GO" id="GO:0006207">
    <property type="term" value="P:'de novo' pyrimidine nucleobase biosynthetic process"/>
    <property type="evidence" value="ECO:0007669"/>
    <property type="project" value="InterPro"/>
</dbReference>
<evidence type="ECO:0000256" key="13">
    <source>
        <dbReference type="RuleBase" id="RU361255"/>
    </source>
</evidence>
<evidence type="ECO:0000256" key="2">
    <source>
        <dbReference type="ARBA" id="ARBA00004370"/>
    </source>
</evidence>
<evidence type="ECO:0000256" key="12">
    <source>
        <dbReference type="ARBA" id="ARBA00048639"/>
    </source>
</evidence>
<dbReference type="InterPro" id="IPR050074">
    <property type="entry name" value="DHO_dehydrogenase"/>
</dbReference>
<keyword evidence="16" id="KW-1185">Reference proteome</keyword>
<dbReference type="PROSITE" id="PS00912">
    <property type="entry name" value="DHODEHASE_2"/>
    <property type="match status" value="1"/>
</dbReference>
<proteinExistence type="inferred from homology"/>
<dbReference type="InterPro" id="IPR005719">
    <property type="entry name" value="Dihydroorotate_DH_2"/>
</dbReference>
<evidence type="ECO:0000313" key="15">
    <source>
        <dbReference type="EMBL" id="KHJ83374.1"/>
    </source>
</evidence>
<keyword evidence="9" id="KW-0665">Pyrimidine biosynthesis</keyword>